<evidence type="ECO:0000256" key="7">
    <source>
        <dbReference type="ARBA" id="ARBA00023157"/>
    </source>
</evidence>
<evidence type="ECO:0000256" key="3">
    <source>
        <dbReference type="ARBA" id="ARBA00022723"/>
    </source>
</evidence>
<dbReference type="Proteomes" id="UP001367030">
    <property type="component" value="Unassembled WGS sequence"/>
</dbReference>
<dbReference type="InterPro" id="IPR029058">
    <property type="entry name" value="AB_hydrolase_fold"/>
</dbReference>
<proteinExistence type="inferred from homology"/>
<evidence type="ECO:0000256" key="4">
    <source>
        <dbReference type="ARBA" id="ARBA00022729"/>
    </source>
</evidence>
<dbReference type="EMBL" id="JBBKZS010000001">
    <property type="protein sequence ID" value="MEJ8853089.1"/>
    <property type="molecule type" value="Genomic_DNA"/>
</dbReference>
<dbReference type="Pfam" id="PF07519">
    <property type="entry name" value="Tannase"/>
    <property type="match status" value="1"/>
</dbReference>
<keyword evidence="3" id="KW-0479">Metal-binding</keyword>
<evidence type="ECO:0000313" key="9">
    <source>
        <dbReference type="Proteomes" id="UP001367030"/>
    </source>
</evidence>
<dbReference type="PROSITE" id="PS51257">
    <property type="entry name" value="PROKAR_LIPOPROTEIN"/>
    <property type="match status" value="1"/>
</dbReference>
<evidence type="ECO:0000256" key="6">
    <source>
        <dbReference type="ARBA" id="ARBA00022837"/>
    </source>
</evidence>
<keyword evidence="7" id="KW-1015">Disulfide bond</keyword>
<dbReference type="SUPFAM" id="SSF53474">
    <property type="entry name" value="alpha/beta-Hydrolases"/>
    <property type="match status" value="1"/>
</dbReference>
<keyword evidence="2" id="KW-0719">Serine esterase</keyword>
<keyword evidence="9" id="KW-1185">Reference proteome</keyword>
<dbReference type="PANTHER" id="PTHR33938:SF15">
    <property type="entry name" value="FERULOYL ESTERASE B-RELATED"/>
    <property type="match status" value="1"/>
</dbReference>
<dbReference type="InterPro" id="IPR011118">
    <property type="entry name" value="Tannase/feruloyl_esterase"/>
</dbReference>
<evidence type="ECO:0000256" key="1">
    <source>
        <dbReference type="ARBA" id="ARBA00006249"/>
    </source>
</evidence>
<protein>
    <submittedName>
        <fullName evidence="8">Tannase/feruloyl esterase family alpha/beta hydrolase</fullName>
    </submittedName>
</protein>
<comment type="caution">
    <text evidence="8">The sequence shown here is derived from an EMBL/GenBank/DDBJ whole genome shotgun (WGS) entry which is preliminary data.</text>
</comment>
<reference evidence="8 9" key="1">
    <citation type="submission" date="2024-03" db="EMBL/GenBank/DDBJ databases">
        <title>Novel species of the genus Variovorax.</title>
        <authorList>
            <person name="Liu Q."/>
            <person name="Xin Y.-H."/>
        </authorList>
    </citation>
    <scope>NUCLEOTIDE SEQUENCE [LARGE SCALE GENOMIC DNA]</scope>
    <source>
        <strain evidence="8 9">KACC 18901</strain>
    </source>
</reference>
<dbReference type="Gene3D" id="3.40.50.1820">
    <property type="entry name" value="alpha/beta hydrolase"/>
    <property type="match status" value="1"/>
</dbReference>
<evidence type="ECO:0000256" key="2">
    <source>
        <dbReference type="ARBA" id="ARBA00022487"/>
    </source>
</evidence>
<keyword evidence="4" id="KW-0732">Signal</keyword>
<evidence type="ECO:0000256" key="5">
    <source>
        <dbReference type="ARBA" id="ARBA00022801"/>
    </source>
</evidence>
<dbReference type="PANTHER" id="PTHR33938">
    <property type="entry name" value="FERULOYL ESTERASE B-RELATED"/>
    <property type="match status" value="1"/>
</dbReference>
<keyword evidence="6" id="KW-0106">Calcium</keyword>
<organism evidence="8 9">
    <name type="scientific">Variovorax robiniae</name>
    <dbReference type="NCBI Taxonomy" id="1836199"/>
    <lineage>
        <taxon>Bacteria</taxon>
        <taxon>Pseudomonadati</taxon>
        <taxon>Pseudomonadota</taxon>
        <taxon>Betaproteobacteria</taxon>
        <taxon>Burkholderiales</taxon>
        <taxon>Comamonadaceae</taxon>
        <taxon>Variovorax</taxon>
    </lineage>
</organism>
<evidence type="ECO:0000313" key="8">
    <source>
        <dbReference type="EMBL" id="MEJ8853089.1"/>
    </source>
</evidence>
<dbReference type="GO" id="GO:0016787">
    <property type="term" value="F:hydrolase activity"/>
    <property type="evidence" value="ECO:0007669"/>
    <property type="project" value="UniProtKB-KW"/>
</dbReference>
<gene>
    <name evidence="8" type="ORF">WKW79_00825</name>
</gene>
<sequence>MQFTRSASLIALLAAAGCGGGGHNNGFIAPAPVAANTPAPAPAPAPALTLSEKCPLIPGQPLGNGATVQDAQVVAATGAQPEYCVVHAKLDGSTLRFEARMPTSGWNGKIAFLGGGGFDGAMPVATDPQFSESIVSERYATVGTNGGYDYPGVRGLDYFKAAFALNPEQLADFTYRSEHRALPAAKALVAGFFGSAASRSYFEGCSMGGHDALTEAQRYPEDFDGIVARAPAGNIMGLFMQFNRISKQVRTPANSLNAAKQTLLANAVLAQCDSLDGAADGIIGKPEACHFDPAPLRCAAGADTGDNCLSDAQIATVNTVTSAIASADGAWTHPGYNPGAENSAKGWGEYIWPSAAFGGNSVQGLFSDGFVRSFITQDPNYDTLSWNYDDWLPRMGVVGGMFEAFNPDLTALNARGAKLILWNGTTASSVSPRDTARYYNNVVGALGQAKADQTVELFMAPGVGHCYGGVGPDKVDLLKAMATWVEQGTPASAQSLVHRKVDASGATTLARPLCKYPAYPRYKGSGDLNDAASFACSTS</sequence>
<keyword evidence="5 8" id="KW-0378">Hydrolase</keyword>
<name>A0ABU8X0A6_9BURK</name>
<dbReference type="RefSeq" id="WP_340333200.1">
    <property type="nucleotide sequence ID" value="NZ_JBBKZS010000001.1"/>
</dbReference>
<accession>A0ABU8X0A6</accession>
<comment type="similarity">
    <text evidence="1">Belongs to the tannase family.</text>
</comment>